<reference evidence="2 3" key="1">
    <citation type="submission" date="2014-01" db="EMBL/GenBank/DDBJ databases">
        <title>Comparative genomics of Fusobacterium necrophorum wild isolates.</title>
        <authorList>
            <person name="Kittichotirat W."/>
            <person name="Bumgarner R.E."/>
            <person name="Lawrence P."/>
        </authorList>
    </citation>
    <scope>NUCLEOTIDE SEQUENCE [LARGE SCALE GENOMIC DNA]</scope>
    <source>
        <strain evidence="2 3">DJ-2</strain>
    </source>
</reference>
<protein>
    <recommendedName>
        <fullName evidence="1">Polysaccharide pyruvyl transferase domain-containing protein</fullName>
    </recommendedName>
</protein>
<evidence type="ECO:0000313" key="3">
    <source>
        <dbReference type="Proteomes" id="UP000027058"/>
    </source>
</evidence>
<dbReference type="RefSeq" id="WP_035904858.1">
    <property type="nucleotide sequence ID" value="NZ_JAAH01000024.1"/>
</dbReference>
<dbReference type="EMBL" id="JAAH01000024">
    <property type="protein sequence ID" value="KDE73228.1"/>
    <property type="molecule type" value="Genomic_DNA"/>
</dbReference>
<gene>
    <name evidence="2" type="ORF">FUSO8_02175</name>
</gene>
<sequence>MKKTLTATTARAINYGAILQAYSLQRKILEMGYKNEIIYIKNEKPKYFEEIKGYPIRIKIIKLLENFFRIFRYKDCKKAFNRFLNFSDENIISTKEISRLDELELENYQILITGSDQVFAFGTKENVNEIRFLNYDSDMKLKKVSFAASFGTYNLSNEQLNYMKNSLKKYDEVSVREEQGKNFLDKVLNIKSQVNIDPVFLHTKEEWESIIDKERIIKDQYILCYFLVSSPILENVIKKLKVKYNLPIVCVQLTSIKRIRADKYIFDAGPKEFLNLFKNAEFIVTTSFHGTAFALIFEKSFYSVLKAEYRTERFESLLKKVNLENRIIREEIPEISEIDYISVRDIIEENRLRNIDYLKKIFEN</sequence>
<evidence type="ECO:0000259" key="1">
    <source>
        <dbReference type="Pfam" id="PF04230"/>
    </source>
</evidence>
<feature type="domain" description="Polysaccharide pyruvyl transferase" evidence="1">
    <location>
        <begin position="14"/>
        <end position="303"/>
    </location>
</feature>
<accession>A0AB73C558</accession>
<evidence type="ECO:0000313" key="2">
    <source>
        <dbReference type="EMBL" id="KDE73228.1"/>
    </source>
</evidence>
<name>A0AB73C558_9FUSO</name>
<dbReference type="InterPro" id="IPR007345">
    <property type="entry name" value="Polysacch_pyruvyl_Trfase"/>
</dbReference>
<proteinExistence type="predicted"/>
<comment type="caution">
    <text evidence="2">The sequence shown here is derived from an EMBL/GenBank/DDBJ whole genome shotgun (WGS) entry which is preliminary data.</text>
</comment>
<dbReference type="Proteomes" id="UP000027058">
    <property type="component" value="Unassembled WGS sequence"/>
</dbReference>
<dbReference type="Pfam" id="PF04230">
    <property type="entry name" value="PS_pyruv_trans"/>
    <property type="match status" value="1"/>
</dbReference>
<dbReference type="AlphaFoldDB" id="A0AB73C558"/>
<organism evidence="2 3">
    <name type="scientific">Fusobacterium necrophorum DJ-2</name>
    <dbReference type="NCBI Taxonomy" id="1441737"/>
    <lineage>
        <taxon>Bacteria</taxon>
        <taxon>Fusobacteriati</taxon>
        <taxon>Fusobacteriota</taxon>
        <taxon>Fusobacteriia</taxon>
        <taxon>Fusobacteriales</taxon>
        <taxon>Fusobacteriaceae</taxon>
        <taxon>Fusobacterium</taxon>
    </lineage>
</organism>